<evidence type="ECO:0000256" key="1">
    <source>
        <dbReference type="SAM" id="MobiDB-lite"/>
    </source>
</evidence>
<dbReference type="InterPro" id="IPR037238">
    <property type="entry name" value="YbiA-like_sf"/>
</dbReference>
<protein>
    <recommendedName>
        <fullName evidence="2">NADAR domain-containing protein</fullName>
    </recommendedName>
</protein>
<feature type="region of interest" description="Disordered" evidence="1">
    <location>
        <begin position="138"/>
        <end position="215"/>
    </location>
</feature>
<comment type="caution">
    <text evidence="3">The sequence shown here is derived from an EMBL/GenBank/DDBJ whole genome shotgun (WGS) entry which is preliminary data.</text>
</comment>
<keyword evidence="4" id="KW-1185">Reference proteome</keyword>
<dbReference type="CDD" id="cd15457">
    <property type="entry name" value="NADAR"/>
    <property type="match status" value="1"/>
</dbReference>
<name>A0A2A2J2G0_9BILA</name>
<gene>
    <name evidence="3" type="ORF">WR25_07215</name>
</gene>
<proteinExistence type="predicted"/>
<evidence type="ECO:0000313" key="3">
    <source>
        <dbReference type="EMBL" id="PAV55797.1"/>
    </source>
</evidence>
<dbReference type="SUPFAM" id="SSF143990">
    <property type="entry name" value="YbiA-like"/>
    <property type="match status" value="1"/>
</dbReference>
<dbReference type="Pfam" id="PF08719">
    <property type="entry name" value="NADAR"/>
    <property type="match status" value="1"/>
</dbReference>
<dbReference type="STRING" id="2018661.A0A2A2J2G0"/>
<dbReference type="AlphaFoldDB" id="A0A2A2J2G0"/>
<dbReference type="Proteomes" id="UP000218231">
    <property type="component" value="Unassembled WGS sequence"/>
</dbReference>
<feature type="compositionally biased region" description="Basic residues" evidence="1">
    <location>
        <begin position="138"/>
        <end position="151"/>
    </location>
</feature>
<accession>A0A2A2J2G0</accession>
<feature type="compositionally biased region" description="Low complexity" evidence="1">
    <location>
        <begin position="167"/>
        <end position="183"/>
    </location>
</feature>
<sequence>MNNSNFRSASGWTGPSSFEAGSYPNYSYGYSARPDLQQTGYDPVYSSWRNEQPLRAPYNQQQYDPVYPDYSGIYDPYLYGKNDASKVVKVSHSNFSLKNTLKKGKVGRTLRKVATNTSNTPKKAAPVYIPTPLSVLEKRKKLRDKRGKAKVNKLGNRTNSAKKQQKEAASQQQAQAQVQQQAQGESDNSVGEIEGEEGIHSRPTKFNNLPSLMNMHTVPMMPRGVQKRYMRGGMMAGGRGIARPKNSQNDIQFTPLPDSHPAIVVSIEPNNLYAFHGFESIFSMQHNLPVLVDGHIYESGDHYYQNMKIKDLTGTTSEKLMETVRDETGRRLDGKMGGRPRGEKGYKQIATEILRLNKIDKEKVEEWRNSKGLDYTCKALLAKATQSPRFRETLRDTGSKCLVHCYSGDSIYGTGCTIVKVKKWCEEMKASGVTTIRIPATFPLTQDTVCSVPNFAMGRNVLGVILMQLREMLLKEQINLVDLSHLHAIIKKGGPEPMEVGEGGDDGFTIEGGTIQSKIGA</sequence>
<organism evidence="3 4">
    <name type="scientific">Diploscapter pachys</name>
    <dbReference type="NCBI Taxonomy" id="2018661"/>
    <lineage>
        <taxon>Eukaryota</taxon>
        <taxon>Metazoa</taxon>
        <taxon>Ecdysozoa</taxon>
        <taxon>Nematoda</taxon>
        <taxon>Chromadorea</taxon>
        <taxon>Rhabditida</taxon>
        <taxon>Rhabditina</taxon>
        <taxon>Rhabditomorpha</taxon>
        <taxon>Rhabditoidea</taxon>
        <taxon>Rhabditidae</taxon>
        <taxon>Diploscapter</taxon>
    </lineage>
</organism>
<reference evidence="3 4" key="1">
    <citation type="journal article" date="2017" name="Curr. Biol.">
        <title>Genome architecture and evolution of a unichromosomal asexual nematode.</title>
        <authorList>
            <person name="Fradin H."/>
            <person name="Zegar C."/>
            <person name="Gutwein M."/>
            <person name="Lucas J."/>
            <person name="Kovtun M."/>
            <person name="Corcoran D."/>
            <person name="Baugh L.R."/>
            <person name="Kiontke K."/>
            <person name="Gunsalus K."/>
            <person name="Fitch D.H."/>
            <person name="Piano F."/>
        </authorList>
    </citation>
    <scope>NUCLEOTIDE SEQUENCE [LARGE SCALE GENOMIC DNA]</scope>
    <source>
        <strain evidence="3">PF1309</strain>
    </source>
</reference>
<dbReference type="Gene3D" id="1.10.357.40">
    <property type="entry name" value="YbiA-like"/>
    <property type="match status" value="1"/>
</dbReference>
<dbReference type="InterPro" id="IPR012816">
    <property type="entry name" value="NADAR"/>
</dbReference>
<evidence type="ECO:0000313" key="4">
    <source>
        <dbReference type="Proteomes" id="UP000218231"/>
    </source>
</evidence>
<feature type="domain" description="NADAR" evidence="2">
    <location>
        <begin position="280"/>
        <end position="473"/>
    </location>
</feature>
<dbReference type="EMBL" id="LIAE01010748">
    <property type="protein sequence ID" value="PAV55797.1"/>
    <property type="molecule type" value="Genomic_DNA"/>
</dbReference>
<dbReference type="OrthoDB" id="206452at2759"/>
<evidence type="ECO:0000259" key="2">
    <source>
        <dbReference type="Pfam" id="PF08719"/>
    </source>
</evidence>